<evidence type="ECO:0000256" key="5">
    <source>
        <dbReference type="ARBA" id="ARBA00023136"/>
    </source>
</evidence>
<gene>
    <name evidence="7" type="ORF">RHS01_09978</name>
</gene>
<comment type="subcellular location">
    <subcellularLocation>
        <location evidence="1">Membrane</location>
        <topology evidence="1">Multi-pass membrane protein</topology>
    </subcellularLocation>
</comment>
<dbReference type="EMBL" id="JACYCF010000027">
    <property type="protein sequence ID" value="KAF8749517.1"/>
    <property type="molecule type" value="Genomic_DNA"/>
</dbReference>
<feature type="transmembrane region" description="Helical" evidence="6">
    <location>
        <begin position="393"/>
        <end position="415"/>
    </location>
</feature>
<protein>
    <submittedName>
        <fullName evidence="7">MFS general substrate transporter</fullName>
    </submittedName>
</protein>
<dbReference type="InterPro" id="IPR011701">
    <property type="entry name" value="MFS"/>
</dbReference>
<keyword evidence="3 6" id="KW-0812">Transmembrane</keyword>
<dbReference type="SUPFAM" id="SSF103473">
    <property type="entry name" value="MFS general substrate transporter"/>
    <property type="match status" value="1"/>
</dbReference>
<feature type="transmembrane region" description="Helical" evidence="6">
    <location>
        <begin position="360"/>
        <end position="381"/>
    </location>
</feature>
<dbReference type="PANTHER" id="PTHR43791">
    <property type="entry name" value="PERMEASE-RELATED"/>
    <property type="match status" value="1"/>
</dbReference>
<keyword evidence="4 6" id="KW-1133">Transmembrane helix</keyword>
<reference evidence="7" key="1">
    <citation type="submission" date="2020-09" db="EMBL/GenBank/DDBJ databases">
        <title>Comparative genome analyses of four rice-infecting Rhizoctonia solani isolates reveal extensive enrichment of homogalacturonan modification genes.</title>
        <authorList>
            <person name="Lee D.-Y."/>
            <person name="Jeon J."/>
            <person name="Kim K.-T."/>
            <person name="Cheong K."/>
            <person name="Song H."/>
            <person name="Choi G."/>
            <person name="Ko J."/>
            <person name="Opiyo S.O."/>
            <person name="Zuo S."/>
            <person name="Madhav S."/>
            <person name="Lee Y.-H."/>
            <person name="Wang G.-L."/>
        </authorList>
    </citation>
    <scope>NUCLEOTIDE SEQUENCE</scope>
    <source>
        <strain evidence="7">AG1-IA B2</strain>
    </source>
</reference>
<feature type="transmembrane region" description="Helical" evidence="6">
    <location>
        <begin position="298"/>
        <end position="318"/>
    </location>
</feature>
<feature type="transmembrane region" description="Helical" evidence="6">
    <location>
        <begin position="109"/>
        <end position="128"/>
    </location>
</feature>
<feature type="transmembrane region" description="Helical" evidence="6">
    <location>
        <begin position="330"/>
        <end position="348"/>
    </location>
</feature>
<dbReference type="Proteomes" id="UP000614334">
    <property type="component" value="Unassembled WGS sequence"/>
</dbReference>
<feature type="transmembrane region" description="Helical" evidence="6">
    <location>
        <begin position="271"/>
        <end position="292"/>
    </location>
</feature>
<dbReference type="GO" id="GO:0022857">
    <property type="term" value="F:transmembrane transporter activity"/>
    <property type="evidence" value="ECO:0007669"/>
    <property type="project" value="InterPro"/>
</dbReference>
<evidence type="ECO:0000256" key="3">
    <source>
        <dbReference type="ARBA" id="ARBA00022692"/>
    </source>
</evidence>
<feature type="transmembrane region" description="Helical" evidence="6">
    <location>
        <begin position="39"/>
        <end position="56"/>
    </location>
</feature>
<evidence type="ECO:0000256" key="2">
    <source>
        <dbReference type="ARBA" id="ARBA00022448"/>
    </source>
</evidence>
<dbReference type="PANTHER" id="PTHR43791:SF22">
    <property type="entry name" value="TRANSPORTER, PUTATIVE (AFU_ORTHOLOGUE AFUA_6G11320)-RELATED"/>
    <property type="match status" value="1"/>
</dbReference>
<evidence type="ECO:0000313" key="7">
    <source>
        <dbReference type="EMBL" id="KAF8749517.1"/>
    </source>
</evidence>
<comment type="caution">
    <text evidence="7">The sequence shown here is derived from an EMBL/GenBank/DDBJ whole genome shotgun (WGS) entry which is preliminary data.</text>
</comment>
<evidence type="ECO:0000256" key="1">
    <source>
        <dbReference type="ARBA" id="ARBA00004141"/>
    </source>
</evidence>
<sequence>MAQPNSTSDSLKKPPITVSMDEASINNEDIEDRALMRKVDWNLLPILTSLYLLSFLDRANIGNAKLDGLTTDTGVTGANYNTALALYFVGYVIWEVPANIVLKRFNPKVWLPTLTLAWGIVSICQGFVKNQAGLFAVRFFLGTAEAGLILAWAIGKMNGVGGQPGWAWDPYGHFAIAAYWLVPNWPERASFLTEREKARLIARLKHDSAGVSEQFKWKYVREALTDHLVWAYAFLFHGFACKSDVARKMIFIFLLAHHYCRIGVRVMEAQLFTVPPYALSAICIAISAWLASVYNRRAIFIIGSAIIGIIGYILLLATNTVKLGGNMWEFILRVWAGVYTGNALLLSWPGENVAPQTKRAVAVAMQISIGDLGAIAGVLIYRPEWSANRFRKPHIISIGYLVFALVVTVWLWVWMTREQAAR</sequence>
<keyword evidence="5 6" id="KW-0472">Membrane</keyword>
<evidence type="ECO:0000313" key="8">
    <source>
        <dbReference type="Proteomes" id="UP000614334"/>
    </source>
</evidence>
<dbReference type="Gene3D" id="1.20.1250.20">
    <property type="entry name" value="MFS general substrate transporter like domains"/>
    <property type="match status" value="2"/>
</dbReference>
<evidence type="ECO:0000256" key="4">
    <source>
        <dbReference type="ARBA" id="ARBA00022989"/>
    </source>
</evidence>
<name>A0A8H7LXK3_9AGAM</name>
<dbReference type="Pfam" id="PF07690">
    <property type="entry name" value="MFS_1"/>
    <property type="match status" value="1"/>
</dbReference>
<dbReference type="AlphaFoldDB" id="A0A8H7LXK3"/>
<accession>A0A8H7LXK3</accession>
<organism evidence="7 8">
    <name type="scientific">Rhizoctonia solani</name>
    <dbReference type="NCBI Taxonomy" id="456999"/>
    <lineage>
        <taxon>Eukaryota</taxon>
        <taxon>Fungi</taxon>
        <taxon>Dikarya</taxon>
        <taxon>Basidiomycota</taxon>
        <taxon>Agaricomycotina</taxon>
        <taxon>Agaricomycetes</taxon>
        <taxon>Cantharellales</taxon>
        <taxon>Ceratobasidiaceae</taxon>
        <taxon>Rhizoctonia</taxon>
    </lineage>
</organism>
<dbReference type="GO" id="GO:0016020">
    <property type="term" value="C:membrane"/>
    <property type="evidence" value="ECO:0007669"/>
    <property type="project" value="UniProtKB-SubCell"/>
</dbReference>
<keyword evidence="2" id="KW-0813">Transport</keyword>
<proteinExistence type="predicted"/>
<dbReference type="InterPro" id="IPR036259">
    <property type="entry name" value="MFS_trans_sf"/>
</dbReference>
<evidence type="ECO:0000256" key="6">
    <source>
        <dbReference type="SAM" id="Phobius"/>
    </source>
</evidence>
<feature type="transmembrane region" description="Helical" evidence="6">
    <location>
        <begin position="134"/>
        <end position="154"/>
    </location>
</feature>